<feature type="region of interest" description="Disordered" evidence="7">
    <location>
        <begin position="39"/>
        <end position="142"/>
    </location>
</feature>
<evidence type="ECO:0000313" key="10">
    <source>
        <dbReference type="Proteomes" id="UP000261560"/>
    </source>
</evidence>
<dbReference type="Ensembl" id="ENSOMET00000025763.1">
    <property type="protein sequence ID" value="ENSOMEP00000017112.1"/>
    <property type="gene ID" value="ENSOMEG00000018837.1"/>
</dbReference>
<dbReference type="InterPro" id="IPR022078">
    <property type="entry name" value="CD99L2"/>
</dbReference>
<feature type="transmembrane region" description="Helical" evidence="8">
    <location>
        <begin position="146"/>
        <end position="167"/>
    </location>
</feature>
<evidence type="ECO:0000256" key="3">
    <source>
        <dbReference type="ARBA" id="ARBA00022692"/>
    </source>
</evidence>
<dbReference type="STRING" id="30732.ENSOMEP00000017112"/>
<feature type="compositionally biased region" description="Basic and acidic residues" evidence="7">
    <location>
        <begin position="57"/>
        <end position="67"/>
    </location>
</feature>
<dbReference type="GO" id="GO:0005886">
    <property type="term" value="C:plasma membrane"/>
    <property type="evidence" value="ECO:0007669"/>
    <property type="project" value="TreeGrafter"/>
</dbReference>
<evidence type="ECO:0000256" key="4">
    <source>
        <dbReference type="ARBA" id="ARBA00022729"/>
    </source>
</evidence>
<dbReference type="GeneTree" id="ENSGT00940000154344"/>
<dbReference type="GO" id="GO:0072683">
    <property type="term" value="P:T cell extravasation"/>
    <property type="evidence" value="ECO:0007669"/>
    <property type="project" value="TreeGrafter"/>
</dbReference>
<dbReference type="PaxDb" id="30732-ENSOMEP00000017112"/>
<evidence type="ECO:0000256" key="5">
    <source>
        <dbReference type="ARBA" id="ARBA00022989"/>
    </source>
</evidence>
<evidence type="ECO:0000256" key="8">
    <source>
        <dbReference type="SAM" id="Phobius"/>
    </source>
</evidence>
<comment type="subcellular location">
    <subcellularLocation>
        <location evidence="1">Membrane</location>
        <topology evidence="1">Single-pass type I membrane protein</topology>
    </subcellularLocation>
</comment>
<dbReference type="PANTHER" id="PTHR15076:SF15">
    <property type="entry name" value="CD99 ANTIGEN"/>
    <property type="match status" value="1"/>
</dbReference>
<dbReference type="GO" id="GO:0034109">
    <property type="term" value="P:homotypic cell-cell adhesion"/>
    <property type="evidence" value="ECO:0007669"/>
    <property type="project" value="TreeGrafter"/>
</dbReference>
<reference evidence="9" key="1">
    <citation type="submission" date="2025-05" db="UniProtKB">
        <authorList>
            <consortium name="Ensembl"/>
        </authorList>
    </citation>
    <scope>IDENTIFICATION</scope>
</reference>
<evidence type="ECO:0000256" key="7">
    <source>
        <dbReference type="SAM" id="MobiDB-lite"/>
    </source>
</evidence>
<dbReference type="Proteomes" id="UP000261560">
    <property type="component" value="Unplaced"/>
</dbReference>
<evidence type="ECO:0000256" key="6">
    <source>
        <dbReference type="ARBA" id="ARBA00023136"/>
    </source>
</evidence>
<dbReference type="Pfam" id="PF12301">
    <property type="entry name" value="CD99L2"/>
    <property type="match status" value="1"/>
</dbReference>
<name>A0A3B3DUN2_ORYME</name>
<feature type="region of interest" description="Disordered" evidence="7">
    <location>
        <begin position="177"/>
        <end position="205"/>
    </location>
</feature>
<sequence>MDHLVPEDPQPAQVLTWPTPSTVGGLSVIHGHVGGATGAGDSCFFLLEPSPAPTPKDPPKAPEKPGSDDGFSLEDALLPDPKTTKKPSAPSGGGGGGGSFSDDDLLNTLDDGYKPDKTGSGGRAADSNFDSAGGADQPQEAGSGQIAGIVGAIGVALAGAASSYFAYQKKKLCFKLQGGTDPESGKGHAGTQAEPQVLSNLLQSN</sequence>
<proteinExistence type="inferred from homology"/>
<keyword evidence="3 8" id="KW-0812">Transmembrane</keyword>
<keyword evidence="5 8" id="KW-1133">Transmembrane helix</keyword>
<accession>A0A3B3DUN2</accession>
<evidence type="ECO:0000256" key="1">
    <source>
        <dbReference type="ARBA" id="ARBA00004479"/>
    </source>
</evidence>
<organism evidence="9 10">
    <name type="scientific">Oryzias melastigma</name>
    <name type="common">Marine medaka</name>
    <dbReference type="NCBI Taxonomy" id="30732"/>
    <lineage>
        <taxon>Eukaryota</taxon>
        <taxon>Metazoa</taxon>
        <taxon>Chordata</taxon>
        <taxon>Craniata</taxon>
        <taxon>Vertebrata</taxon>
        <taxon>Euteleostomi</taxon>
        <taxon>Actinopterygii</taxon>
        <taxon>Neopterygii</taxon>
        <taxon>Teleostei</taxon>
        <taxon>Neoteleostei</taxon>
        <taxon>Acanthomorphata</taxon>
        <taxon>Ovalentaria</taxon>
        <taxon>Atherinomorphae</taxon>
        <taxon>Beloniformes</taxon>
        <taxon>Adrianichthyidae</taxon>
        <taxon>Oryziinae</taxon>
        <taxon>Oryzias</taxon>
    </lineage>
</organism>
<keyword evidence="6 8" id="KW-0472">Membrane</keyword>
<evidence type="ECO:0000256" key="2">
    <source>
        <dbReference type="ARBA" id="ARBA00008763"/>
    </source>
</evidence>
<protein>
    <submittedName>
        <fullName evidence="9">CD99 molecule</fullName>
    </submittedName>
</protein>
<keyword evidence="10" id="KW-1185">Reference proteome</keyword>
<dbReference type="PANTHER" id="PTHR15076">
    <property type="entry name" value="CD99/MIC2 PROTEIN RELATED"/>
    <property type="match status" value="1"/>
</dbReference>
<keyword evidence="4" id="KW-0732">Signal</keyword>
<feature type="compositionally biased region" description="Polar residues" evidence="7">
    <location>
        <begin position="193"/>
        <end position="205"/>
    </location>
</feature>
<evidence type="ECO:0000313" key="9">
    <source>
        <dbReference type="Ensembl" id="ENSOMEP00000033055.1"/>
    </source>
</evidence>
<comment type="similarity">
    <text evidence="2">Belongs to the CD99 family.</text>
</comment>
<dbReference type="OMA" id="QNHRNTN"/>
<dbReference type="GO" id="GO:2000391">
    <property type="term" value="P:positive regulation of neutrophil extravasation"/>
    <property type="evidence" value="ECO:0007669"/>
    <property type="project" value="TreeGrafter"/>
</dbReference>
<dbReference type="AlphaFoldDB" id="A0A3B3DUN2"/>
<dbReference type="Ensembl" id="ENSOMET00000025808.1">
    <property type="protein sequence ID" value="ENSOMEP00000033055.1"/>
    <property type="gene ID" value="ENSOMEG00000018837.1"/>
</dbReference>